<dbReference type="GO" id="GO:0003677">
    <property type="term" value="F:DNA binding"/>
    <property type="evidence" value="ECO:0007669"/>
    <property type="project" value="UniProtKB-KW"/>
</dbReference>
<gene>
    <name evidence="5" type="ORF">E1832_14630</name>
</gene>
<sequence>MGRADLAKSSCPVSRAIERLGDPWVLMILREAFLGVRRFDDFQLQTGASPHLLSQRLKRLCADGILQRRAYSTHPPRYEYLLTQQGRDLWPLIMALRTWGQTWLGGSSVTLTHRGCGRRIDPVMACPECGEALTARDVVAEISDDFRQERKRRKGKGGTE</sequence>
<reference evidence="5 6" key="1">
    <citation type="submission" date="2019-03" db="EMBL/GenBank/DDBJ databases">
        <title>Ruegeria lutea sp. nov., a novel strain, isolated from marine sediment, the Masan Bay, South Korea.</title>
        <authorList>
            <person name="Kim J."/>
            <person name="Kim D.-Y."/>
            <person name="Lee S.-S."/>
        </authorList>
    </citation>
    <scope>NUCLEOTIDE SEQUENCE [LARGE SCALE GENOMIC DNA]</scope>
    <source>
        <strain evidence="5 6">318-1</strain>
    </source>
</reference>
<dbReference type="Gene3D" id="1.10.10.10">
    <property type="entry name" value="Winged helix-like DNA-binding domain superfamily/Winged helix DNA-binding domain"/>
    <property type="match status" value="1"/>
</dbReference>
<evidence type="ECO:0000313" key="5">
    <source>
        <dbReference type="EMBL" id="TDK45102.1"/>
    </source>
</evidence>
<name>A0A4R5V072_9RHOB</name>
<keyword evidence="1" id="KW-0805">Transcription regulation</keyword>
<evidence type="ECO:0000256" key="3">
    <source>
        <dbReference type="ARBA" id="ARBA00023163"/>
    </source>
</evidence>
<feature type="domain" description="HTH hxlR-type" evidence="4">
    <location>
        <begin position="11"/>
        <end position="108"/>
    </location>
</feature>
<keyword evidence="3" id="KW-0804">Transcription</keyword>
<dbReference type="PROSITE" id="PS51118">
    <property type="entry name" value="HTH_HXLR"/>
    <property type="match status" value="1"/>
</dbReference>
<accession>A0A4R5V072</accession>
<evidence type="ECO:0000256" key="1">
    <source>
        <dbReference type="ARBA" id="ARBA00023015"/>
    </source>
</evidence>
<dbReference type="PANTHER" id="PTHR33204">
    <property type="entry name" value="TRANSCRIPTIONAL REGULATOR, MARR FAMILY"/>
    <property type="match status" value="1"/>
</dbReference>
<dbReference type="PANTHER" id="PTHR33204:SF36">
    <property type="entry name" value="TRANSCRIPTIONAL REGULATORY PROTEIN"/>
    <property type="match status" value="1"/>
</dbReference>
<keyword evidence="2" id="KW-0238">DNA-binding</keyword>
<dbReference type="InterPro" id="IPR002577">
    <property type="entry name" value="HTH_HxlR"/>
</dbReference>
<organism evidence="5 6">
    <name type="scientific">Antarcticimicrobium luteum</name>
    <dbReference type="NCBI Taxonomy" id="2547397"/>
    <lineage>
        <taxon>Bacteria</taxon>
        <taxon>Pseudomonadati</taxon>
        <taxon>Pseudomonadota</taxon>
        <taxon>Alphaproteobacteria</taxon>
        <taxon>Rhodobacterales</taxon>
        <taxon>Paracoccaceae</taxon>
        <taxon>Antarcticimicrobium</taxon>
    </lineage>
</organism>
<evidence type="ECO:0000259" key="4">
    <source>
        <dbReference type="PROSITE" id="PS51118"/>
    </source>
</evidence>
<dbReference type="Proteomes" id="UP000295301">
    <property type="component" value="Unassembled WGS sequence"/>
</dbReference>
<protein>
    <submittedName>
        <fullName evidence="5">Transcriptional regulator</fullName>
    </submittedName>
</protein>
<evidence type="ECO:0000256" key="2">
    <source>
        <dbReference type="ARBA" id="ARBA00023125"/>
    </source>
</evidence>
<dbReference type="AlphaFoldDB" id="A0A4R5V072"/>
<dbReference type="OrthoDB" id="9782219at2"/>
<proteinExistence type="predicted"/>
<evidence type="ECO:0000313" key="6">
    <source>
        <dbReference type="Proteomes" id="UP000295301"/>
    </source>
</evidence>
<dbReference type="SUPFAM" id="SSF46785">
    <property type="entry name" value="Winged helix' DNA-binding domain"/>
    <property type="match status" value="1"/>
</dbReference>
<dbReference type="InterPro" id="IPR036390">
    <property type="entry name" value="WH_DNA-bd_sf"/>
</dbReference>
<keyword evidence="6" id="KW-1185">Reference proteome</keyword>
<dbReference type="Pfam" id="PF01638">
    <property type="entry name" value="HxlR"/>
    <property type="match status" value="1"/>
</dbReference>
<comment type="caution">
    <text evidence="5">The sequence shown here is derived from an EMBL/GenBank/DDBJ whole genome shotgun (WGS) entry which is preliminary data.</text>
</comment>
<dbReference type="InterPro" id="IPR036388">
    <property type="entry name" value="WH-like_DNA-bd_sf"/>
</dbReference>
<dbReference type="EMBL" id="SMUV01000069">
    <property type="protein sequence ID" value="TDK45102.1"/>
    <property type="molecule type" value="Genomic_DNA"/>
</dbReference>